<proteinExistence type="predicted"/>
<gene>
    <name evidence="1" type="ORF">ACH61_01968</name>
</gene>
<sequence length="240" mass="26043">MTAARTGSPMSLFLNRTREVRWTEDERRALAEAVAEDRAATWRAVGALDRTVVVSTEDPGTRGGARWPTDHRAFLRIDRGPSVVLATDGLSDPFDRLASPGTGLGLELCLETSAVRGVPTADLWDHWHFRVLYEAARRAALQGVCCRSGVDTARLSGVEAPASWTDAQGAVGVLLGLRSPELPERLELATGDADLVTVTPLHPQEYAWAEVDATARAEIATRLRALPHEELVHTARPLVV</sequence>
<dbReference type="EMBL" id="LIIN01000064">
    <property type="protein sequence ID" value="KZX20918.1"/>
    <property type="molecule type" value="Genomic_DNA"/>
</dbReference>
<keyword evidence="2" id="KW-1185">Reference proteome</keyword>
<comment type="caution">
    <text evidence="1">The sequence shown here is derived from an EMBL/GenBank/DDBJ whole genome shotgun (WGS) entry which is preliminary data.</text>
</comment>
<accession>A0A162GPY3</accession>
<protein>
    <submittedName>
        <fullName evidence="1">Uncharacterized protein</fullName>
    </submittedName>
</protein>
<dbReference type="AlphaFoldDB" id="A0A162GPY3"/>
<evidence type="ECO:0000313" key="1">
    <source>
        <dbReference type="EMBL" id="KZX20918.1"/>
    </source>
</evidence>
<dbReference type="PATRIC" id="fig|1671680.3.peg.2095"/>
<dbReference type="Proteomes" id="UP000076717">
    <property type="component" value="Unassembled WGS sequence"/>
</dbReference>
<evidence type="ECO:0000313" key="2">
    <source>
        <dbReference type="Proteomes" id="UP000076717"/>
    </source>
</evidence>
<name>A0A162GPY3_9MICO</name>
<reference evidence="1 2" key="1">
    <citation type="submission" date="2015-08" db="EMBL/GenBank/DDBJ databases">
        <title>Draft Genome Sequence of Rathayibacter sp. Strain VKM Ac-2596 Isolated from Leaf Gall Induced by Plant-Parasitic Nematodes.</title>
        <authorList>
            <person name="Vasilenko O.V."/>
            <person name="Starodumova I.P."/>
            <person name="Tarlachkov S.V."/>
            <person name="Dorofeeva L.V."/>
            <person name="Evtushenko L.I."/>
        </authorList>
    </citation>
    <scope>NUCLEOTIDE SEQUENCE [LARGE SCALE GENOMIC DNA]</scope>
    <source>
        <strain evidence="1 2">VKM Ac-2596</strain>
    </source>
</reference>
<organism evidence="1 2">
    <name type="scientific">Rathayibacter tanaceti</name>
    <dbReference type="NCBI Taxonomy" id="1671680"/>
    <lineage>
        <taxon>Bacteria</taxon>
        <taxon>Bacillati</taxon>
        <taxon>Actinomycetota</taxon>
        <taxon>Actinomycetes</taxon>
        <taxon>Micrococcales</taxon>
        <taxon>Microbacteriaceae</taxon>
        <taxon>Rathayibacter</taxon>
    </lineage>
</organism>